<dbReference type="EMBL" id="LAXD01000001">
    <property type="protein sequence ID" value="KWX01018.1"/>
    <property type="molecule type" value="Genomic_DNA"/>
</dbReference>
<evidence type="ECO:0000259" key="2">
    <source>
        <dbReference type="Pfam" id="PF13546"/>
    </source>
</evidence>
<sequence length="466" mass="51225">MDYPGGLRLPAPPRRDARAALVAFRRGWYGCLRRRRDALFELGDALLGSAGPVTSLPHLSLEPLFRRGHGSLYAALAEGDVDTDAVRDLLAAHRPAGWPPVFAVDASTWVRCDAETSPGRGFYYHPSRHSAGQPIVAGWSYQWVAQLSWRPDSWTAPVDVCRIHPHEDAVDVTVRQVTAVAERLAAGGVAQRPLFVFDAGYDPIALSEGLAGQDVQILVRIRADRVFYADPPPRLPGVGGRPRRHGARFACADPATWPPPTAQLTCRDTQYGTVTVRAWSGLHPKLAGRGRHTGAVPPIVPGTIVRVQVQRLPTACGRNKALWLWWAGSGSADLDVLWRAYVRRFDIEHTLRFVKNTLGWVIPAVRTPEQADRWTWIIVAAYTQLRLARTAVADQRLPWERPLPPTKLTPTRVRRGFLRLHPAIGTPASPPKPSGRGPGRPKGSRTRPAQRHPAIKKTHTAASGTG</sequence>
<evidence type="ECO:0000313" key="6">
    <source>
        <dbReference type="EMBL" id="KWX02072.1"/>
    </source>
</evidence>
<evidence type="ECO:0000313" key="4">
    <source>
        <dbReference type="EMBL" id="KWX01018.1"/>
    </source>
</evidence>
<evidence type="ECO:0000256" key="1">
    <source>
        <dbReference type="SAM" id="MobiDB-lite"/>
    </source>
</evidence>
<evidence type="ECO:0000313" key="3">
    <source>
        <dbReference type="EMBL" id="KWX00636.1"/>
    </source>
</evidence>
<protein>
    <recommendedName>
        <fullName evidence="2">Transposase IS701-like DDE domain-containing protein</fullName>
    </recommendedName>
</protein>
<feature type="region of interest" description="Disordered" evidence="1">
    <location>
        <begin position="421"/>
        <end position="466"/>
    </location>
</feature>
<keyword evidence="7" id="KW-1185">Reference proteome</keyword>
<proteinExistence type="predicted"/>
<evidence type="ECO:0000313" key="5">
    <source>
        <dbReference type="EMBL" id="KWX01337.1"/>
    </source>
</evidence>
<comment type="caution">
    <text evidence="6">The sequence shown here is derived from an EMBL/GenBank/DDBJ whole genome shotgun (WGS) entry which is preliminary data.</text>
</comment>
<dbReference type="AlphaFoldDB" id="A0A132MXI3"/>
<dbReference type="PATRIC" id="fig|1469144.10.peg.1807"/>
<reference evidence="7" key="2">
    <citation type="submission" date="2015-04" db="EMBL/GenBank/DDBJ databases">
        <title>Physiological reanalysis, assessment of diazotrophy, and genome sequences of multiple isolates of Streptomyces thermoautotrophicus.</title>
        <authorList>
            <person name="MacKellar D.C."/>
            <person name="Lieber L."/>
            <person name="Norman J."/>
            <person name="Bolger A."/>
            <person name="Tobin C."/>
            <person name="Murray J.W."/>
            <person name="Chang R."/>
            <person name="Ford T."/>
            <person name="Nguyen P.Q."/>
            <person name="Woodward J."/>
            <person name="Permingeat H."/>
            <person name="Joshi N.S."/>
            <person name="Silver P.A."/>
            <person name="Usadel B."/>
            <person name="Rutherford A.W."/>
            <person name="Friesen M."/>
            <person name="Prell J."/>
        </authorList>
    </citation>
    <scope>NUCLEOTIDE SEQUENCE [LARGE SCALE GENOMIC DNA]</scope>
    <source>
        <strain evidence="7">H1</strain>
    </source>
</reference>
<dbReference type="NCBIfam" id="NF041680">
    <property type="entry name" value="transp_NF041680"/>
    <property type="match status" value="1"/>
</dbReference>
<gene>
    <name evidence="3" type="ORF">LI90_1659</name>
    <name evidence="4" type="ORF">LI90_2046</name>
    <name evidence="5" type="ORF">LI90_2365</name>
    <name evidence="6" type="ORF">LI90_3111</name>
</gene>
<dbReference type="InterPro" id="IPR038721">
    <property type="entry name" value="IS701-like_DDE_dom"/>
</dbReference>
<feature type="domain" description="Transposase IS701-like DDE" evidence="2">
    <location>
        <begin position="29"/>
        <end position="277"/>
    </location>
</feature>
<dbReference type="Proteomes" id="UP000070188">
    <property type="component" value="Unassembled WGS sequence"/>
</dbReference>
<dbReference type="InterPro" id="IPR012337">
    <property type="entry name" value="RNaseH-like_sf"/>
</dbReference>
<evidence type="ECO:0000313" key="7">
    <source>
        <dbReference type="Proteomes" id="UP000070188"/>
    </source>
</evidence>
<dbReference type="SUPFAM" id="SSF53098">
    <property type="entry name" value="Ribonuclease H-like"/>
    <property type="match status" value="1"/>
</dbReference>
<accession>A0A132MXI3</accession>
<dbReference type="EMBL" id="LAXD01000001">
    <property type="protein sequence ID" value="KWX02072.1"/>
    <property type="molecule type" value="Genomic_DNA"/>
</dbReference>
<dbReference type="Pfam" id="PF13546">
    <property type="entry name" value="DDE_5"/>
    <property type="match status" value="1"/>
</dbReference>
<organism evidence="6 7">
    <name type="scientific">Carbonactinospora thermoautotrophica</name>
    <dbReference type="NCBI Taxonomy" id="1469144"/>
    <lineage>
        <taxon>Bacteria</taxon>
        <taxon>Bacillati</taxon>
        <taxon>Actinomycetota</taxon>
        <taxon>Actinomycetes</taxon>
        <taxon>Kitasatosporales</taxon>
        <taxon>Carbonactinosporaceae</taxon>
        <taxon>Carbonactinospora</taxon>
    </lineage>
</organism>
<feature type="compositionally biased region" description="Basic residues" evidence="1">
    <location>
        <begin position="442"/>
        <end position="459"/>
    </location>
</feature>
<reference evidence="6" key="1">
    <citation type="submission" date="2015-04" db="EMBL/GenBank/DDBJ databases">
        <title>Physiological reanalysis, assessment of diazotrophy, and genome sequences of multiple isolates of Streptomyces thermoautotrophicus.</title>
        <authorList>
            <person name="MacKellar D.C."/>
            <person name="Lieber L."/>
            <person name="Norman J."/>
            <person name="Bolger A."/>
            <person name="Tobin C."/>
            <person name="Murray J.W."/>
            <person name="Woodward J."/>
            <person name="Friesen M."/>
            <person name="Prell J."/>
        </authorList>
    </citation>
    <scope>NUCLEOTIDE SEQUENCE [LARGE SCALE GENOMIC DNA]</scope>
    <source>
        <strain evidence="6">H1</strain>
    </source>
</reference>
<dbReference type="EMBL" id="LAXD01000001">
    <property type="protein sequence ID" value="KWX01337.1"/>
    <property type="molecule type" value="Genomic_DNA"/>
</dbReference>
<name>A0A132MXI3_9ACTN</name>
<dbReference type="EMBL" id="LAXD01000001">
    <property type="protein sequence ID" value="KWX00636.1"/>
    <property type="molecule type" value="Genomic_DNA"/>
</dbReference>
<dbReference type="STRING" id="1469144.LI90_1659"/>